<organism evidence="8">
    <name type="scientific">hydrothermal vent metagenome</name>
    <dbReference type="NCBI Taxonomy" id="652676"/>
    <lineage>
        <taxon>unclassified sequences</taxon>
        <taxon>metagenomes</taxon>
        <taxon>ecological metagenomes</taxon>
    </lineage>
</organism>
<dbReference type="InterPro" id="IPR040758">
    <property type="entry name" value="PrmC_N"/>
</dbReference>
<evidence type="ECO:0000256" key="4">
    <source>
        <dbReference type="ARBA" id="ARBA00022691"/>
    </source>
</evidence>
<dbReference type="InterPro" id="IPR007848">
    <property type="entry name" value="Small_mtfrase_dom"/>
</dbReference>
<dbReference type="Gene3D" id="3.40.50.150">
    <property type="entry name" value="Vaccinia Virus protein VP39"/>
    <property type="match status" value="1"/>
</dbReference>
<dbReference type="PROSITE" id="PS00092">
    <property type="entry name" value="N6_MTASE"/>
    <property type="match status" value="1"/>
</dbReference>
<evidence type="ECO:0000256" key="5">
    <source>
        <dbReference type="ARBA" id="ARBA00048391"/>
    </source>
</evidence>
<dbReference type="InterPro" id="IPR002052">
    <property type="entry name" value="DNA_methylase_N6_adenine_CS"/>
</dbReference>
<keyword evidence="4" id="KW-0949">S-adenosyl-L-methionine</keyword>
<dbReference type="NCBIfam" id="TIGR03534">
    <property type="entry name" value="RF_mod_PrmC"/>
    <property type="match status" value="1"/>
</dbReference>
<keyword evidence="2 8" id="KW-0489">Methyltransferase</keyword>
<evidence type="ECO:0000256" key="1">
    <source>
        <dbReference type="ARBA" id="ARBA00012771"/>
    </source>
</evidence>
<dbReference type="CDD" id="cd02440">
    <property type="entry name" value="AdoMet_MTases"/>
    <property type="match status" value="1"/>
</dbReference>
<dbReference type="AlphaFoldDB" id="A0A3B0TCD6"/>
<dbReference type="EMBL" id="UOEI01000474">
    <property type="protein sequence ID" value="VAW06504.1"/>
    <property type="molecule type" value="Genomic_DNA"/>
</dbReference>
<dbReference type="InterPro" id="IPR029063">
    <property type="entry name" value="SAM-dependent_MTases_sf"/>
</dbReference>
<accession>A0A3B0TCD6</accession>
<dbReference type="SUPFAM" id="SSF53335">
    <property type="entry name" value="S-adenosyl-L-methionine-dependent methyltransferases"/>
    <property type="match status" value="1"/>
</dbReference>
<evidence type="ECO:0000259" key="6">
    <source>
        <dbReference type="Pfam" id="PF05175"/>
    </source>
</evidence>
<evidence type="ECO:0000256" key="2">
    <source>
        <dbReference type="ARBA" id="ARBA00022603"/>
    </source>
</evidence>
<feature type="domain" description="Release factor glutamine methyltransferase N-terminal" evidence="7">
    <location>
        <begin position="13"/>
        <end position="65"/>
    </location>
</feature>
<dbReference type="InterPro" id="IPR004556">
    <property type="entry name" value="HemK-like"/>
</dbReference>
<keyword evidence="3 8" id="KW-0808">Transferase</keyword>
<dbReference type="GO" id="GO:0032259">
    <property type="term" value="P:methylation"/>
    <property type="evidence" value="ECO:0007669"/>
    <property type="project" value="UniProtKB-KW"/>
</dbReference>
<evidence type="ECO:0000259" key="7">
    <source>
        <dbReference type="Pfam" id="PF17827"/>
    </source>
</evidence>
<feature type="domain" description="Methyltransferase small" evidence="6">
    <location>
        <begin position="103"/>
        <end position="184"/>
    </location>
</feature>
<dbReference type="InterPro" id="IPR019874">
    <property type="entry name" value="RF_methyltr_PrmC"/>
</dbReference>
<dbReference type="GO" id="GO:0003676">
    <property type="term" value="F:nucleic acid binding"/>
    <property type="evidence" value="ECO:0007669"/>
    <property type="project" value="InterPro"/>
</dbReference>
<dbReference type="EC" id="2.1.1.297" evidence="1"/>
<dbReference type="Pfam" id="PF05175">
    <property type="entry name" value="MTS"/>
    <property type="match status" value="1"/>
</dbReference>
<dbReference type="Pfam" id="PF17827">
    <property type="entry name" value="PrmC_N"/>
    <property type="match status" value="1"/>
</dbReference>
<dbReference type="Gene3D" id="1.10.8.10">
    <property type="entry name" value="DNA helicase RuvA subunit, C-terminal domain"/>
    <property type="match status" value="1"/>
</dbReference>
<protein>
    <recommendedName>
        <fullName evidence="1">peptide chain release factor N(5)-glutamine methyltransferase</fullName>
        <ecNumber evidence="1">2.1.1.297</ecNumber>
    </recommendedName>
</protein>
<evidence type="ECO:0000313" key="8">
    <source>
        <dbReference type="EMBL" id="VAW06504.1"/>
    </source>
</evidence>
<dbReference type="NCBIfam" id="TIGR00536">
    <property type="entry name" value="hemK_fam"/>
    <property type="match status" value="1"/>
</dbReference>
<reference evidence="8" key="1">
    <citation type="submission" date="2018-06" db="EMBL/GenBank/DDBJ databases">
        <authorList>
            <person name="Zhirakovskaya E."/>
        </authorList>
    </citation>
    <scope>NUCLEOTIDE SEQUENCE</scope>
</reference>
<evidence type="ECO:0000256" key="3">
    <source>
        <dbReference type="ARBA" id="ARBA00022679"/>
    </source>
</evidence>
<dbReference type="InterPro" id="IPR050320">
    <property type="entry name" value="N5-glutamine_MTase"/>
</dbReference>
<sequence length="268" mass="29043">MRSTDLVITVTDLPHHEVVRLAMAATGRSRTEVLVGFEVTPDQVARFETYVERRRVNEPLQYIEGSVPFGPVELLVDDRVLVPRPETEYLFELAISRVDSPTVIVDLCTGSGNLALGLASTFPDATVYAVDLSADAAAVARHNARSNGLDIVVLTGDLYEPLPPGLLGSVDLLVANPPYLAAREVASLPPDVLAEPMLALVAGERGDEVLERIALDVDRWLRPGGVVMCEISEYAVAVSLGHFAHLDAVVEKDLTGTERFVVGHRRTE</sequence>
<dbReference type="PANTHER" id="PTHR18895">
    <property type="entry name" value="HEMK METHYLTRANSFERASE"/>
    <property type="match status" value="1"/>
</dbReference>
<comment type="catalytic activity">
    <reaction evidence="5">
        <text>L-glutaminyl-[peptide chain release factor] + S-adenosyl-L-methionine = N(5)-methyl-L-glutaminyl-[peptide chain release factor] + S-adenosyl-L-homocysteine + H(+)</text>
        <dbReference type="Rhea" id="RHEA:42896"/>
        <dbReference type="Rhea" id="RHEA-COMP:10271"/>
        <dbReference type="Rhea" id="RHEA-COMP:10272"/>
        <dbReference type="ChEBI" id="CHEBI:15378"/>
        <dbReference type="ChEBI" id="CHEBI:30011"/>
        <dbReference type="ChEBI" id="CHEBI:57856"/>
        <dbReference type="ChEBI" id="CHEBI:59789"/>
        <dbReference type="ChEBI" id="CHEBI:61891"/>
        <dbReference type="EC" id="2.1.1.297"/>
    </reaction>
</comment>
<dbReference type="PANTHER" id="PTHR18895:SF74">
    <property type="entry name" value="MTRF1L RELEASE FACTOR GLUTAMINE METHYLTRANSFERASE"/>
    <property type="match status" value="1"/>
</dbReference>
<dbReference type="GO" id="GO:0102559">
    <property type="term" value="F:peptide chain release factor N(5)-glutamine methyltransferase activity"/>
    <property type="evidence" value="ECO:0007669"/>
    <property type="project" value="UniProtKB-EC"/>
</dbReference>
<proteinExistence type="predicted"/>
<name>A0A3B0TCD6_9ZZZZ</name>
<gene>
    <name evidence="8" type="ORF">MNBD_ACTINO01-2484</name>
</gene>